<organism evidence="1 2">
    <name type="scientific">Micrococcus endophyticus</name>
    <dbReference type="NCBI Taxonomy" id="455343"/>
    <lineage>
        <taxon>Bacteria</taxon>
        <taxon>Bacillati</taxon>
        <taxon>Actinomycetota</taxon>
        <taxon>Actinomycetes</taxon>
        <taxon>Micrococcales</taxon>
        <taxon>Micrococcaceae</taxon>
        <taxon>Micrococcus</taxon>
    </lineage>
</organism>
<name>A0A7W9JHV2_9MICC</name>
<comment type="caution">
    <text evidence="1">The sequence shown here is derived from an EMBL/GenBank/DDBJ whole genome shotgun (WGS) entry which is preliminary data.</text>
</comment>
<keyword evidence="2" id="KW-1185">Reference proteome</keyword>
<dbReference type="EMBL" id="JACHMW010000001">
    <property type="protein sequence ID" value="MBB5847999.1"/>
    <property type="molecule type" value="Genomic_DNA"/>
</dbReference>
<accession>A0A7W9JHV2</accession>
<gene>
    <name evidence="1" type="ORF">HDA33_000563</name>
</gene>
<protein>
    <recommendedName>
        <fullName evidence="3">WGR domain-containing protein</fullName>
    </recommendedName>
</protein>
<reference evidence="1 2" key="1">
    <citation type="submission" date="2020-08" db="EMBL/GenBank/DDBJ databases">
        <title>Sequencing the genomes of 1000 actinobacteria strains.</title>
        <authorList>
            <person name="Klenk H.-P."/>
        </authorList>
    </citation>
    <scope>NUCLEOTIDE SEQUENCE [LARGE SCALE GENOMIC DNA]</scope>
    <source>
        <strain evidence="1 2">DSM 17945</strain>
    </source>
</reference>
<dbReference type="AlphaFoldDB" id="A0A7W9JHV2"/>
<evidence type="ECO:0000313" key="1">
    <source>
        <dbReference type="EMBL" id="MBB5847999.1"/>
    </source>
</evidence>
<proteinExistence type="predicted"/>
<evidence type="ECO:0000313" key="2">
    <source>
        <dbReference type="Proteomes" id="UP000567246"/>
    </source>
</evidence>
<dbReference type="RefSeq" id="WP_184170697.1">
    <property type="nucleotide sequence ID" value="NZ_BAABAG010000005.1"/>
</dbReference>
<dbReference type="Proteomes" id="UP000567246">
    <property type="component" value="Unassembled WGS sequence"/>
</dbReference>
<evidence type="ECO:0008006" key="3">
    <source>
        <dbReference type="Google" id="ProtNLM"/>
    </source>
</evidence>
<sequence>MSIVRLYRETTNEDGSRLFEYREAWADVEGGEFVVHHGRVGHPGTVGEQPLADEAEGEELLAAFLAQGAEEGFAEADPAGFALLPVAYRLRGREASDIERRNVEHLRVEVTHQLAWRGLGEVEDVTEEPGALVLAVRTPHARKAAAEIPVAARRADGVQPNKVEVRSAVQED</sequence>